<dbReference type="PANTHER" id="PTHR43078">
    <property type="entry name" value="UDP-GLUCURONIC ACID DECARBOXYLASE-RELATED"/>
    <property type="match status" value="1"/>
</dbReference>
<dbReference type="GO" id="GO:0005737">
    <property type="term" value="C:cytoplasm"/>
    <property type="evidence" value="ECO:0007669"/>
    <property type="project" value="TreeGrafter"/>
</dbReference>
<evidence type="ECO:0000256" key="1">
    <source>
        <dbReference type="ARBA" id="ARBA00001911"/>
    </source>
</evidence>
<dbReference type="Pfam" id="PF01370">
    <property type="entry name" value="Epimerase"/>
    <property type="match status" value="1"/>
</dbReference>
<keyword evidence="3" id="KW-0520">NAD</keyword>
<organism evidence="6">
    <name type="scientific">marine sediment metagenome</name>
    <dbReference type="NCBI Taxonomy" id="412755"/>
    <lineage>
        <taxon>unclassified sequences</taxon>
        <taxon>metagenomes</taxon>
        <taxon>ecological metagenomes</taxon>
    </lineage>
</organism>
<evidence type="ECO:0000313" key="6">
    <source>
        <dbReference type="EMBL" id="GAH24932.1"/>
    </source>
</evidence>
<name>X1DXB0_9ZZZZ</name>
<protein>
    <recommendedName>
        <fullName evidence="5">NAD-dependent epimerase/dehydratase domain-containing protein</fullName>
    </recommendedName>
</protein>
<dbReference type="InterPro" id="IPR036291">
    <property type="entry name" value="NAD(P)-bd_dom_sf"/>
</dbReference>
<evidence type="ECO:0000256" key="2">
    <source>
        <dbReference type="ARBA" id="ARBA00022793"/>
    </source>
</evidence>
<sequence length="279" mass="31350">MRILITGSRGFIGAHLVEALKKRKHEVTELDLELGNDITKEIKGNYDIIYHLAAYSLIKTRDNPRKAIDVNIKGTLNVLELARKCNAKVIFSSASSVYGIPFYDVVKETDPIQPVSIYGTTKASAEILIETYNKLYSVDYLIFRFTNVYGPEQKTGVIPSFIDSIGNNAPVVIFGSGNQTRDFVYVGDVVHFLLRVKEPNKKNMTLNLGSGIATSIIELAVMCTEIMGKQNEIINRPVERDERWGFSADMTRFNEVFNEVPKSSLKEGLKKTCLEERSE</sequence>
<evidence type="ECO:0000256" key="4">
    <source>
        <dbReference type="ARBA" id="ARBA00023239"/>
    </source>
</evidence>
<dbReference type="AlphaFoldDB" id="X1DXB0"/>
<dbReference type="GO" id="GO:0070403">
    <property type="term" value="F:NAD+ binding"/>
    <property type="evidence" value="ECO:0007669"/>
    <property type="project" value="InterPro"/>
</dbReference>
<keyword evidence="2" id="KW-0210">Decarboxylase</keyword>
<proteinExistence type="predicted"/>
<reference evidence="6" key="1">
    <citation type="journal article" date="2014" name="Front. Microbiol.">
        <title>High frequency of phylogenetically diverse reductive dehalogenase-homologous genes in deep subseafloor sedimentary metagenomes.</title>
        <authorList>
            <person name="Kawai M."/>
            <person name="Futagami T."/>
            <person name="Toyoda A."/>
            <person name="Takaki Y."/>
            <person name="Nishi S."/>
            <person name="Hori S."/>
            <person name="Arai W."/>
            <person name="Tsubouchi T."/>
            <person name="Morono Y."/>
            <person name="Uchiyama I."/>
            <person name="Ito T."/>
            <person name="Fujiyama A."/>
            <person name="Inagaki F."/>
            <person name="Takami H."/>
        </authorList>
    </citation>
    <scope>NUCLEOTIDE SEQUENCE</scope>
    <source>
        <strain evidence="6">Expedition CK06-06</strain>
    </source>
</reference>
<feature type="domain" description="NAD-dependent epimerase/dehydratase" evidence="5">
    <location>
        <begin position="3"/>
        <end position="209"/>
    </location>
</feature>
<evidence type="ECO:0000256" key="3">
    <source>
        <dbReference type="ARBA" id="ARBA00023027"/>
    </source>
</evidence>
<dbReference type="Gene3D" id="3.40.50.720">
    <property type="entry name" value="NAD(P)-binding Rossmann-like Domain"/>
    <property type="match status" value="1"/>
</dbReference>
<dbReference type="PANTHER" id="PTHR43078:SF6">
    <property type="entry name" value="UDP-GLUCURONIC ACID DECARBOXYLASE 1"/>
    <property type="match status" value="1"/>
</dbReference>
<comment type="cofactor">
    <cofactor evidence="1">
        <name>NAD(+)</name>
        <dbReference type="ChEBI" id="CHEBI:57540"/>
    </cofactor>
</comment>
<dbReference type="GO" id="GO:0042732">
    <property type="term" value="P:D-xylose metabolic process"/>
    <property type="evidence" value="ECO:0007669"/>
    <property type="project" value="InterPro"/>
</dbReference>
<gene>
    <name evidence="6" type="ORF">S03H2_00031</name>
</gene>
<dbReference type="GO" id="GO:0048040">
    <property type="term" value="F:UDP-glucuronate decarboxylase activity"/>
    <property type="evidence" value="ECO:0007669"/>
    <property type="project" value="TreeGrafter"/>
</dbReference>
<comment type="caution">
    <text evidence="6">The sequence shown here is derived from an EMBL/GenBank/DDBJ whole genome shotgun (WGS) entry which is preliminary data.</text>
</comment>
<accession>X1DXB0</accession>
<dbReference type="InterPro" id="IPR001509">
    <property type="entry name" value="Epimerase_deHydtase"/>
</dbReference>
<dbReference type="SUPFAM" id="SSF51735">
    <property type="entry name" value="NAD(P)-binding Rossmann-fold domains"/>
    <property type="match status" value="1"/>
</dbReference>
<keyword evidence="4" id="KW-0456">Lyase</keyword>
<dbReference type="EMBL" id="BARU01000002">
    <property type="protein sequence ID" value="GAH24932.1"/>
    <property type="molecule type" value="Genomic_DNA"/>
</dbReference>
<evidence type="ECO:0000259" key="5">
    <source>
        <dbReference type="Pfam" id="PF01370"/>
    </source>
</evidence>
<dbReference type="InterPro" id="IPR044516">
    <property type="entry name" value="UXS-like"/>
</dbReference>